<evidence type="ECO:0000256" key="2">
    <source>
        <dbReference type="ARBA" id="ARBA00023125"/>
    </source>
</evidence>
<name>A0A0N1IUG6_THEAQ</name>
<evidence type="ECO:0000313" key="7">
    <source>
        <dbReference type="Proteomes" id="UP000037685"/>
    </source>
</evidence>
<accession>A0A0N1IUG6</accession>
<dbReference type="InterPro" id="IPR001647">
    <property type="entry name" value="HTH_TetR"/>
</dbReference>
<dbReference type="PROSITE" id="PS50977">
    <property type="entry name" value="HTH_TETR_2"/>
    <property type="match status" value="1"/>
</dbReference>
<dbReference type="RefSeq" id="WP_053768432.1">
    <property type="nucleotide sequence ID" value="NZ_LHCI01000106.1"/>
</dbReference>
<comment type="caution">
    <text evidence="6">The sequence shown here is derived from an EMBL/GenBank/DDBJ whole genome shotgun (WGS) entry which is preliminary data.</text>
</comment>
<keyword evidence="3" id="KW-0804">Transcription</keyword>
<dbReference type="AlphaFoldDB" id="A0A0N1IUG6"/>
<protein>
    <submittedName>
        <fullName evidence="6">Transposon Tn10 TetC protein</fullName>
    </submittedName>
</protein>
<organism evidence="6 7">
    <name type="scientific">Thermus aquaticus</name>
    <dbReference type="NCBI Taxonomy" id="271"/>
    <lineage>
        <taxon>Bacteria</taxon>
        <taxon>Thermotogati</taxon>
        <taxon>Deinococcota</taxon>
        <taxon>Deinococci</taxon>
        <taxon>Thermales</taxon>
        <taxon>Thermaceae</taxon>
        <taxon>Thermus</taxon>
    </lineage>
</organism>
<dbReference type="Gene3D" id="1.10.357.10">
    <property type="entry name" value="Tetracycline Repressor, domain 2"/>
    <property type="match status" value="1"/>
</dbReference>
<dbReference type="InterPro" id="IPR050109">
    <property type="entry name" value="HTH-type_TetR-like_transc_reg"/>
</dbReference>
<evidence type="ECO:0000256" key="1">
    <source>
        <dbReference type="ARBA" id="ARBA00023015"/>
    </source>
</evidence>
<dbReference type="GO" id="GO:0003700">
    <property type="term" value="F:DNA-binding transcription factor activity"/>
    <property type="evidence" value="ECO:0007669"/>
    <property type="project" value="TreeGrafter"/>
</dbReference>
<dbReference type="PATRIC" id="fig|271.14.peg.2279"/>
<evidence type="ECO:0000256" key="4">
    <source>
        <dbReference type="PROSITE-ProRule" id="PRU00335"/>
    </source>
</evidence>
<sequence>MDTRARILQAARRTFSEKGYAATRLDDLAAELGLTKGALYHHFRSKRELLLALLEASQAEARRALEGEAPLEERLLRYALAYQEGVEPLAALASAQGGRGGEEEAKDLAQEAMRRELAFLEAFFSRLAPSKGRELAALFASIVHGAHMLEKHVGGYRAEDLLREGIRVFARGVEER</sequence>
<evidence type="ECO:0000313" key="6">
    <source>
        <dbReference type="EMBL" id="KOX91006.1"/>
    </source>
</evidence>
<evidence type="ECO:0000259" key="5">
    <source>
        <dbReference type="PROSITE" id="PS50977"/>
    </source>
</evidence>
<keyword evidence="2 4" id="KW-0238">DNA-binding</keyword>
<evidence type="ECO:0000256" key="3">
    <source>
        <dbReference type="ARBA" id="ARBA00023163"/>
    </source>
</evidence>
<dbReference type="Proteomes" id="UP000037685">
    <property type="component" value="Unassembled WGS sequence"/>
</dbReference>
<dbReference type="PANTHER" id="PTHR30055:SF234">
    <property type="entry name" value="HTH-TYPE TRANSCRIPTIONAL REGULATOR BETI"/>
    <property type="match status" value="1"/>
</dbReference>
<dbReference type="PANTHER" id="PTHR30055">
    <property type="entry name" value="HTH-TYPE TRANSCRIPTIONAL REGULATOR RUTR"/>
    <property type="match status" value="1"/>
</dbReference>
<reference evidence="6 7" key="1">
    <citation type="submission" date="2015-07" db="EMBL/GenBank/DDBJ databases">
        <authorList>
            <person name="Noorani M."/>
        </authorList>
    </citation>
    <scope>NUCLEOTIDE SEQUENCE [LARGE SCALE GENOMIC DNA]</scope>
    <source>
        <strain evidence="7">ATCC 25104 / DSM 625 / JCM 10724 / NBRC 103206 / NCIMB 11243 / YT-1</strain>
    </source>
</reference>
<proteinExistence type="predicted"/>
<dbReference type="EMBL" id="LHCI01000106">
    <property type="protein sequence ID" value="KOX91006.1"/>
    <property type="molecule type" value="Genomic_DNA"/>
</dbReference>
<dbReference type="GO" id="GO:0000976">
    <property type="term" value="F:transcription cis-regulatory region binding"/>
    <property type="evidence" value="ECO:0007669"/>
    <property type="project" value="TreeGrafter"/>
</dbReference>
<gene>
    <name evidence="6" type="primary">tetC</name>
    <name evidence="6" type="ORF">BVI061214_02207</name>
</gene>
<keyword evidence="1" id="KW-0805">Transcription regulation</keyword>
<dbReference type="SUPFAM" id="SSF46689">
    <property type="entry name" value="Homeodomain-like"/>
    <property type="match status" value="1"/>
</dbReference>
<feature type="DNA-binding region" description="H-T-H motif" evidence="4">
    <location>
        <begin position="24"/>
        <end position="43"/>
    </location>
</feature>
<dbReference type="Pfam" id="PF00440">
    <property type="entry name" value="TetR_N"/>
    <property type="match status" value="1"/>
</dbReference>
<feature type="domain" description="HTH tetR-type" evidence="5">
    <location>
        <begin position="1"/>
        <end position="61"/>
    </location>
</feature>
<dbReference type="PRINTS" id="PR00455">
    <property type="entry name" value="HTHTETR"/>
</dbReference>
<dbReference type="InterPro" id="IPR009057">
    <property type="entry name" value="Homeodomain-like_sf"/>
</dbReference>